<evidence type="ECO:0000256" key="1">
    <source>
        <dbReference type="SAM" id="MobiDB-lite"/>
    </source>
</evidence>
<dbReference type="RefSeq" id="XP_027774763.1">
    <property type="nucleotide sequence ID" value="XM_027918962.1"/>
</dbReference>
<organism evidence="3 4">
    <name type="scientific">Solanum pennellii</name>
    <name type="common">Tomato</name>
    <name type="synonym">Lycopersicon pennellii</name>
    <dbReference type="NCBI Taxonomy" id="28526"/>
    <lineage>
        <taxon>Eukaryota</taxon>
        <taxon>Viridiplantae</taxon>
        <taxon>Streptophyta</taxon>
        <taxon>Embryophyta</taxon>
        <taxon>Tracheophyta</taxon>
        <taxon>Spermatophyta</taxon>
        <taxon>Magnoliopsida</taxon>
        <taxon>eudicotyledons</taxon>
        <taxon>Gunneridae</taxon>
        <taxon>Pentapetalae</taxon>
        <taxon>asterids</taxon>
        <taxon>lamiids</taxon>
        <taxon>Solanales</taxon>
        <taxon>Solanaceae</taxon>
        <taxon>Solanoideae</taxon>
        <taxon>Solaneae</taxon>
        <taxon>Solanum</taxon>
        <taxon>Solanum subgen. Lycopersicon</taxon>
    </lineage>
</organism>
<reference evidence="3" key="1">
    <citation type="journal article" date="2014" name="Nat. Genet.">
        <title>The genome of the stress-tolerant wild tomato species Solanum pennellii.</title>
        <authorList>
            <person name="Bolger A."/>
            <person name="Scossa F."/>
            <person name="Bolger M.E."/>
            <person name="Lanz C."/>
            <person name="Maumus F."/>
            <person name="Tohge T."/>
            <person name="Quesneville H."/>
            <person name="Alseekh S."/>
            <person name="Sorensen I."/>
            <person name="Lichtenstein G."/>
            <person name="Fich E.A."/>
            <person name="Conte M."/>
            <person name="Keller H."/>
            <person name="Schneeberger K."/>
            <person name="Schwacke R."/>
            <person name="Ofner I."/>
            <person name="Vrebalov J."/>
            <person name="Xu Y."/>
            <person name="Osorio S."/>
            <person name="Aflitos S.A."/>
            <person name="Schijlen E."/>
            <person name="Jimenez-Gomez J.M."/>
            <person name="Ryngajllo M."/>
            <person name="Kimura S."/>
            <person name="Kumar R."/>
            <person name="Koenig D."/>
            <person name="Headland L.R."/>
            <person name="Maloof J.N."/>
            <person name="Sinha N."/>
            <person name="van Ham R.C."/>
            <person name="Lankhorst R.K."/>
            <person name="Mao L."/>
            <person name="Vogel A."/>
            <person name="Arsova B."/>
            <person name="Panstruga R."/>
            <person name="Fei Z."/>
            <person name="Rose J.K."/>
            <person name="Zamir D."/>
            <person name="Carrari F."/>
            <person name="Giovannoni J.J."/>
            <person name="Weigel D."/>
            <person name="Usadel B."/>
            <person name="Fernie A.R."/>
        </authorList>
    </citation>
    <scope>NUCLEOTIDE SEQUENCE [LARGE SCALE GENOMIC DNA]</scope>
    <source>
        <strain evidence="3">cv. LA0716</strain>
    </source>
</reference>
<keyword evidence="3" id="KW-1185">Reference proteome</keyword>
<reference evidence="4" key="2">
    <citation type="submission" date="2025-08" db="UniProtKB">
        <authorList>
            <consortium name="RefSeq"/>
        </authorList>
    </citation>
    <scope>IDENTIFICATION</scope>
</reference>
<sequence>MITRMAFYGVRWIMAFYGVRCCFSACRSPSTSYQRCRACISLFLRQGWMDHTRNRDKQRGRGRGTVPARERGMIVEQEPKPQLDEILLQSLGPGPTQPSPTQASSLNHYVMGT</sequence>
<accession>A0ABM1VG95</accession>
<name>A0ABM1VG95_SOLPN</name>
<evidence type="ECO:0000313" key="4">
    <source>
        <dbReference type="RefSeq" id="XP_027774763.1"/>
    </source>
</evidence>
<dbReference type="Proteomes" id="UP000694930">
    <property type="component" value="Chromosome 8"/>
</dbReference>
<feature type="chain" id="PRO_5045273218" evidence="2">
    <location>
        <begin position="22"/>
        <end position="113"/>
    </location>
</feature>
<feature type="region of interest" description="Disordered" evidence="1">
    <location>
        <begin position="53"/>
        <end position="75"/>
    </location>
</feature>
<gene>
    <name evidence="4" type="primary">LOC114078336</name>
</gene>
<evidence type="ECO:0000313" key="3">
    <source>
        <dbReference type="Proteomes" id="UP000694930"/>
    </source>
</evidence>
<evidence type="ECO:0000256" key="2">
    <source>
        <dbReference type="SAM" id="SignalP"/>
    </source>
</evidence>
<keyword evidence="2" id="KW-0732">Signal</keyword>
<proteinExistence type="predicted"/>
<protein>
    <submittedName>
        <fullName evidence="4">Uncharacterized protein LOC114078336 isoform X1</fullName>
    </submittedName>
</protein>
<dbReference type="GeneID" id="114078336"/>
<feature type="region of interest" description="Disordered" evidence="1">
    <location>
        <begin position="88"/>
        <end position="113"/>
    </location>
</feature>
<feature type="signal peptide" evidence="2">
    <location>
        <begin position="1"/>
        <end position="21"/>
    </location>
</feature>